<dbReference type="EMBL" id="GBRH01279063">
    <property type="protein sequence ID" value="JAD18832.1"/>
    <property type="molecule type" value="Transcribed_RNA"/>
</dbReference>
<reference evidence="1" key="2">
    <citation type="journal article" date="2015" name="Data Brief">
        <title>Shoot transcriptome of the giant reed, Arundo donax.</title>
        <authorList>
            <person name="Barrero R.A."/>
            <person name="Guerrero F.D."/>
            <person name="Moolhuijzen P."/>
            <person name="Goolsby J.A."/>
            <person name="Tidwell J."/>
            <person name="Bellgard S.E."/>
            <person name="Bellgard M.I."/>
        </authorList>
    </citation>
    <scope>NUCLEOTIDE SEQUENCE</scope>
    <source>
        <tissue evidence="1">Shoot tissue taken approximately 20 cm above the soil surface</tissue>
    </source>
</reference>
<dbReference type="AlphaFoldDB" id="A0A0A8Y4F1"/>
<organism evidence="1">
    <name type="scientific">Arundo donax</name>
    <name type="common">Giant reed</name>
    <name type="synonym">Donax arundinaceus</name>
    <dbReference type="NCBI Taxonomy" id="35708"/>
    <lineage>
        <taxon>Eukaryota</taxon>
        <taxon>Viridiplantae</taxon>
        <taxon>Streptophyta</taxon>
        <taxon>Embryophyta</taxon>
        <taxon>Tracheophyta</taxon>
        <taxon>Spermatophyta</taxon>
        <taxon>Magnoliopsida</taxon>
        <taxon>Liliopsida</taxon>
        <taxon>Poales</taxon>
        <taxon>Poaceae</taxon>
        <taxon>PACMAD clade</taxon>
        <taxon>Arundinoideae</taxon>
        <taxon>Arundineae</taxon>
        <taxon>Arundo</taxon>
    </lineage>
</organism>
<proteinExistence type="predicted"/>
<protein>
    <submittedName>
        <fullName evidence="1">Uncharacterized protein</fullName>
    </submittedName>
</protein>
<reference evidence="1" key="1">
    <citation type="submission" date="2014-09" db="EMBL/GenBank/DDBJ databases">
        <authorList>
            <person name="Magalhaes I.L.F."/>
            <person name="Oliveira U."/>
            <person name="Santos F.R."/>
            <person name="Vidigal T.H.D.A."/>
            <person name="Brescovit A.D."/>
            <person name="Santos A.J."/>
        </authorList>
    </citation>
    <scope>NUCLEOTIDE SEQUENCE</scope>
    <source>
        <tissue evidence="1">Shoot tissue taken approximately 20 cm above the soil surface</tissue>
    </source>
</reference>
<sequence length="25" mass="2817">MVIVLKNICVNMNSVAQLDSIYFSD</sequence>
<accession>A0A0A8Y4F1</accession>
<evidence type="ECO:0000313" key="1">
    <source>
        <dbReference type="EMBL" id="JAD18832.1"/>
    </source>
</evidence>
<name>A0A0A8Y4F1_ARUDO</name>